<keyword evidence="2" id="KW-0378">Hydrolase</keyword>
<organism evidence="2 3">
    <name type="scientific">Phenylobacterium conjunctum</name>
    <dbReference type="NCBI Taxonomy" id="1298959"/>
    <lineage>
        <taxon>Bacteria</taxon>
        <taxon>Pseudomonadati</taxon>
        <taxon>Pseudomonadota</taxon>
        <taxon>Alphaproteobacteria</taxon>
        <taxon>Caulobacterales</taxon>
        <taxon>Caulobacteraceae</taxon>
        <taxon>Phenylobacterium</taxon>
    </lineage>
</organism>
<sequence length="399" mass="43298">MSGRELSPEGLARLDARIGRYIADGELAGALLLVAHKGRVVHTSVQGLKDLSRGEPLAHDTIFRIFSMTKPVTGAAMMILFDEGKWSPDDPIARHLPEFADVEVLVSRDAEGHMIVEPPAHPPTIRELMTHTAGLGYGFDPNDPIDAGYMGAGVWTSSNLAEFSRRIASVPLAYQPGTRWRYSLSMDLQGAIIEKLSGMSLADFMRTRIFEPLGMVDTGFHVPEEKLPRLATLYRMSNSSKTLKVSAPGLNRNEPHVPPKMAGGGGGLFSTLDDYYRFAQMILNKGELDGVRVLSPQAVTLMTSNHLADDVQSGGYGVGHQQIRPGYGHGFDGAVFNDPAAAGSRVGRGTYQWDGAGGTWFWVDPENEIVFVGLIQRMALEGSPHFQAVTQELIADALA</sequence>
<dbReference type="PANTHER" id="PTHR43283:SF3">
    <property type="entry name" value="BETA-LACTAMASE FAMILY PROTEIN (AFU_ORTHOLOGUE AFUA_5G07500)"/>
    <property type="match status" value="1"/>
</dbReference>
<protein>
    <submittedName>
        <fullName evidence="2">Serine hydrolase domain-containing protein</fullName>
        <ecNumber evidence="2">3.-.-.-</ecNumber>
    </submittedName>
</protein>
<gene>
    <name evidence="2" type="ORF">ACFQ27_04615</name>
</gene>
<keyword evidence="3" id="KW-1185">Reference proteome</keyword>
<dbReference type="InterPro" id="IPR050789">
    <property type="entry name" value="Diverse_Enzym_Activities"/>
</dbReference>
<dbReference type="PANTHER" id="PTHR43283">
    <property type="entry name" value="BETA-LACTAMASE-RELATED"/>
    <property type="match status" value="1"/>
</dbReference>
<dbReference type="Proteomes" id="UP001597216">
    <property type="component" value="Unassembled WGS sequence"/>
</dbReference>
<evidence type="ECO:0000313" key="3">
    <source>
        <dbReference type="Proteomes" id="UP001597216"/>
    </source>
</evidence>
<feature type="domain" description="Beta-lactamase-related" evidence="1">
    <location>
        <begin position="15"/>
        <end position="382"/>
    </location>
</feature>
<dbReference type="RefSeq" id="WP_377352778.1">
    <property type="nucleotide sequence ID" value="NZ_JBHTLQ010000007.1"/>
</dbReference>
<dbReference type="InterPro" id="IPR012338">
    <property type="entry name" value="Beta-lactam/transpept-like"/>
</dbReference>
<dbReference type="SUPFAM" id="SSF56601">
    <property type="entry name" value="beta-lactamase/transpeptidase-like"/>
    <property type="match status" value="1"/>
</dbReference>
<evidence type="ECO:0000259" key="1">
    <source>
        <dbReference type="Pfam" id="PF00144"/>
    </source>
</evidence>
<dbReference type="Gene3D" id="3.40.710.10">
    <property type="entry name" value="DD-peptidase/beta-lactamase superfamily"/>
    <property type="match status" value="1"/>
</dbReference>
<evidence type="ECO:0000313" key="2">
    <source>
        <dbReference type="EMBL" id="MFD1189853.1"/>
    </source>
</evidence>
<dbReference type="Pfam" id="PF00144">
    <property type="entry name" value="Beta-lactamase"/>
    <property type="match status" value="1"/>
</dbReference>
<dbReference type="EMBL" id="JBHTLQ010000007">
    <property type="protein sequence ID" value="MFD1189853.1"/>
    <property type="molecule type" value="Genomic_DNA"/>
</dbReference>
<accession>A0ABW3SY44</accession>
<reference evidence="3" key="1">
    <citation type="journal article" date="2019" name="Int. J. Syst. Evol. Microbiol.">
        <title>The Global Catalogue of Microorganisms (GCM) 10K type strain sequencing project: providing services to taxonomists for standard genome sequencing and annotation.</title>
        <authorList>
            <consortium name="The Broad Institute Genomics Platform"/>
            <consortium name="The Broad Institute Genome Sequencing Center for Infectious Disease"/>
            <person name="Wu L."/>
            <person name="Ma J."/>
        </authorList>
    </citation>
    <scope>NUCLEOTIDE SEQUENCE [LARGE SCALE GENOMIC DNA]</scope>
    <source>
        <strain evidence="3">CCUG 55074</strain>
    </source>
</reference>
<proteinExistence type="predicted"/>
<name>A0ABW3SY44_9CAUL</name>
<comment type="caution">
    <text evidence="2">The sequence shown here is derived from an EMBL/GenBank/DDBJ whole genome shotgun (WGS) entry which is preliminary data.</text>
</comment>
<dbReference type="EC" id="3.-.-.-" evidence="2"/>
<dbReference type="InterPro" id="IPR001466">
    <property type="entry name" value="Beta-lactam-related"/>
</dbReference>
<dbReference type="GO" id="GO:0016787">
    <property type="term" value="F:hydrolase activity"/>
    <property type="evidence" value="ECO:0007669"/>
    <property type="project" value="UniProtKB-KW"/>
</dbReference>